<sequence>MSAGVSVAVRGATNGFRRQVRASGTSPAVTYAVTGCGLVLAIGALVLIVLAWTTDAPFLVSRFHDSDDGPAPMGLRVGLTVVLGGFLALFAVAFMSGARKPRLALDDNGVWLTKGKRSGPGLPWSDITAVTVATTQDATTVPAETATVPLVEVFPAKGVHERGQLATAFEVNAPSPGHGLRGKRFVFQVAGTPEELAAFGAAADRLSPKESREP</sequence>
<keyword evidence="3" id="KW-1185">Reference proteome</keyword>
<keyword evidence="1" id="KW-0472">Membrane</keyword>
<evidence type="ECO:0000256" key="1">
    <source>
        <dbReference type="SAM" id="Phobius"/>
    </source>
</evidence>
<dbReference type="EMBL" id="SGWQ01000018">
    <property type="protein sequence ID" value="RZS29782.1"/>
    <property type="molecule type" value="Genomic_DNA"/>
</dbReference>
<proteinExistence type="predicted"/>
<keyword evidence="1" id="KW-1133">Transmembrane helix</keyword>
<evidence type="ECO:0000313" key="3">
    <source>
        <dbReference type="Proteomes" id="UP000294257"/>
    </source>
</evidence>
<evidence type="ECO:0000313" key="2">
    <source>
        <dbReference type="EMBL" id="RZS29782.1"/>
    </source>
</evidence>
<feature type="transmembrane region" description="Helical" evidence="1">
    <location>
        <begin position="73"/>
        <end position="95"/>
    </location>
</feature>
<comment type="caution">
    <text evidence="2">The sequence shown here is derived from an EMBL/GenBank/DDBJ whole genome shotgun (WGS) entry which is preliminary data.</text>
</comment>
<keyword evidence="1" id="KW-0812">Transmembrane</keyword>
<dbReference type="Proteomes" id="UP000294257">
    <property type="component" value="Unassembled WGS sequence"/>
</dbReference>
<dbReference type="AlphaFoldDB" id="A0A4Q7KBZ9"/>
<dbReference type="RefSeq" id="WP_130348671.1">
    <property type="nucleotide sequence ID" value="NZ_SGWQ01000018.1"/>
</dbReference>
<feature type="transmembrane region" description="Helical" evidence="1">
    <location>
        <begin position="28"/>
        <end position="53"/>
    </location>
</feature>
<reference evidence="2 3" key="1">
    <citation type="submission" date="2019-02" db="EMBL/GenBank/DDBJ databases">
        <title>Genomic Encyclopedia of Type Strains, Phase IV (KMG-IV): sequencing the most valuable type-strain genomes for metagenomic binning, comparative biology and taxonomic classification.</title>
        <authorList>
            <person name="Goeker M."/>
        </authorList>
    </citation>
    <scope>NUCLEOTIDE SEQUENCE [LARGE SCALE GENOMIC DNA]</scope>
    <source>
        <strain evidence="2 3">DSM 101727</strain>
    </source>
</reference>
<gene>
    <name evidence="2" type="ORF">EV193_11836</name>
</gene>
<organism evidence="2 3">
    <name type="scientific">Herbihabitans rhizosphaerae</name>
    <dbReference type="NCBI Taxonomy" id="1872711"/>
    <lineage>
        <taxon>Bacteria</taxon>
        <taxon>Bacillati</taxon>
        <taxon>Actinomycetota</taxon>
        <taxon>Actinomycetes</taxon>
        <taxon>Pseudonocardiales</taxon>
        <taxon>Pseudonocardiaceae</taxon>
        <taxon>Herbihabitans</taxon>
    </lineage>
</organism>
<name>A0A4Q7KBZ9_9PSEU</name>
<accession>A0A4Q7KBZ9</accession>
<protein>
    <submittedName>
        <fullName evidence="2">Uncharacterized protein</fullName>
    </submittedName>
</protein>